<dbReference type="Proteomes" id="UP000053660">
    <property type="component" value="Unassembled WGS sequence"/>
</dbReference>
<organism evidence="1 2">
    <name type="scientific">Oesophagostomum dentatum</name>
    <name type="common">Nodular worm</name>
    <dbReference type="NCBI Taxonomy" id="61180"/>
    <lineage>
        <taxon>Eukaryota</taxon>
        <taxon>Metazoa</taxon>
        <taxon>Ecdysozoa</taxon>
        <taxon>Nematoda</taxon>
        <taxon>Chromadorea</taxon>
        <taxon>Rhabditida</taxon>
        <taxon>Rhabditina</taxon>
        <taxon>Rhabditomorpha</taxon>
        <taxon>Strongyloidea</taxon>
        <taxon>Strongylidae</taxon>
        <taxon>Oesophagostomum</taxon>
    </lineage>
</organism>
<proteinExistence type="predicted"/>
<name>A0A0B1TCG0_OESDE</name>
<evidence type="ECO:0000313" key="1">
    <source>
        <dbReference type="EMBL" id="KHJ93522.1"/>
    </source>
</evidence>
<reference evidence="1 2" key="1">
    <citation type="submission" date="2014-03" db="EMBL/GenBank/DDBJ databases">
        <title>Draft genome of the hookworm Oesophagostomum dentatum.</title>
        <authorList>
            <person name="Mitreva M."/>
        </authorList>
    </citation>
    <scope>NUCLEOTIDE SEQUENCE [LARGE SCALE GENOMIC DNA]</scope>
    <source>
        <strain evidence="1 2">OD-Hann</strain>
    </source>
</reference>
<dbReference type="AlphaFoldDB" id="A0A0B1TCG0"/>
<gene>
    <name evidence="1" type="ORF">OESDEN_06566</name>
</gene>
<protein>
    <submittedName>
        <fullName evidence="1">Uncharacterized protein</fullName>
    </submittedName>
</protein>
<accession>A0A0B1TCG0</accession>
<evidence type="ECO:0000313" key="2">
    <source>
        <dbReference type="Proteomes" id="UP000053660"/>
    </source>
</evidence>
<dbReference type="EMBL" id="KN550727">
    <property type="protein sequence ID" value="KHJ93522.1"/>
    <property type="molecule type" value="Genomic_DNA"/>
</dbReference>
<keyword evidence="2" id="KW-1185">Reference proteome</keyword>
<sequence length="184" mass="21374">MLLTERFITDGFLLSIFTMKSHSASQIMKILVKPRKCCELRDLTQTFPELLRRVTSVQFSKDGIVDRYRQLDIINGDLAKVRRKLQIVRDTLRVLYVLPPLLIAKGIITSQGWEDIHDIQQRDENNTVIVTQKEAVERIFDNHFPCIDEMGATSRREALMNEINVWGKKAVFGKRNVDDVKKCR</sequence>